<evidence type="ECO:0000313" key="1">
    <source>
        <dbReference type="EMBL" id="MXU85720.1"/>
    </source>
</evidence>
<proteinExistence type="predicted"/>
<reference evidence="1" key="1">
    <citation type="submission" date="2019-12" db="EMBL/GenBank/DDBJ databases">
        <title>An insight into the sialome of adult female Ixodes ricinus ticks feeding for 6 days.</title>
        <authorList>
            <person name="Perner J."/>
            <person name="Ribeiro J.M.C."/>
        </authorList>
    </citation>
    <scope>NUCLEOTIDE SEQUENCE</scope>
    <source>
        <strain evidence="1">Semi-engorged</strain>
        <tissue evidence="1">Salivary glands</tissue>
    </source>
</reference>
<name>A0A6B0UAP5_IXORI</name>
<protein>
    <submittedName>
        <fullName evidence="1">Putative secreted protein</fullName>
    </submittedName>
</protein>
<accession>A0A6B0UAP5</accession>
<dbReference type="AlphaFoldDB" id="A0A6B0UAP5"/>
<sequence>MSRHMAVLLQVSTRGAATSSSLHLASLSATVATKWQAKAPAQIPCNRETKKKRRSFCLLRAKSNFSRVSVRNATARRAVPLLKAVKT</sequence>
<organism evidence="1">
    <name type="scientific">Ixodes ricinus</name>
    <name type="common">Common tick</name>
    <name type="synonym">Acarus ricinus</name>
    <dbReference type="NCBI Taxonomy" id="34613"/>
    <lineage>
        <taxon>Eukaryota</taxon>
        <taxon>Metazoa</taxon>
        <taxon>Ecdysozoa</taxon>
        <taxon>Arthropoda</taxon>
        <taxon>Chelicerata</taxon>
        <taxon>Arachnida</taxon>
        <taxon>Acari</taxon>
        <taxon>Parasitiformes</taxon>
        <taxon>Ixodida</taxon>
        <taxon>Ixodoidea</taxon>
        <taxon>Ixodidae</taxon>
        <taxon>Ixodinae</taxon>
        <taxon>Ixodes</taxon>
    </lineage>
</organism>
<dbReference type="EMBL" id="GIFC01003637">
    <property type="protein sequence ID" value="MXU85720.1"/>
    <property type="molecule type" value="Transcribed_RNA"/>
</dbReference>